<dbReference type="Proteomes" id="UP000011115">
    <property type="component" value="Unassembled WGS sequence"/>
</dbReference>
<keyword evidence="2" id="KW-1185">Reference proteome</keyword>
<reference evidence="2" key="1">
    <citation type="journal article" date="2011" name="Nature">
        <title>Genome sequence and analysis of the tuber crop potato.</title>
        <authorList>
            <consortium name="The Potato Genome Sequencing Consortium"/>
        </authorList>
    </citation>
    <scope>NUCLEOTIDE SEQUENCE [LARGE SCALE GENOMIC DNA]</scope>
    <source>
        <strain evidence="2">cv. DM1-3 516 R44</strain>
    </source>
</reference>
<evidence type="ECO:0000313" key="2">
    <source>
        <dbReference type="Proteomes" id="UP000011115"/>
    </source>
</evidence>
<dbReference type="PaxDb" id="4113-PGSC0003DMT400088367"/>
<name>M1DFT9_SOLTU</name>
<evidence type="ECO:0008006" key="3">
    <source>
        <dbReference type="Google" id="ProtNLM"/>
    </source>
</evidence>
<accession>M1DFT9</accession>
<dbReference type="AlphaFoldDB" id="M1DFT9"/>
<protein>
    <recommendedName>
        <fullName evidence="3">Retrotransposon gag domain-containing protein</fullName>
    </recommendedName>
</protein>
<sequence length="202" mass="23262">MKWSNRRIAEQFREAILYRPMIQNAKMLKCFWLAREKGRKTKTTKLITDGIGSTRVQLERLNPSPSPTHSARESEWAKAEVVLNAKIRCSREIELIRAEEVSISNSTCELMKFPPLEVMMFRDCILTFKQLEGERILKSWARFKELITQCPTHDIPNIALLDCFYRSLGPGTRFKCGKCLENADWRANGPVGVLPKRSTCPT</sequence>
<proteinExistence type="predicted"/>
<dbReference type="InParanoid" id="M1DFT9"/>
<reference evidence="1" key="2">
    <citation type="submission" date="2015-06" db="UniProtKB">
        <authorList>
            <consortium name="EnsemblPlants"/>
        </authorList>
    </citation>
    <scope>IDENTIFICATION</scope>
    <source>
        <strain evidence="1">DM1-3 516 R44</strain>
    </source>
</reference>
<dbReference type="Gramene" id="PGSC0003DMT400088367">
    <property type="protein sequence ID" value="PGSC0003DMT400088367"/>
    <property type="gene ID" value="PGSC0003DMG400037938"/>
</dbReference>
<evidence type="ECO:0000313" key="1">
    <source>
        <dbReference type="EnsemblPlants" id="PGSC0003DMT400088367"/>
    </source>
</evidence>
<organism evidence="1 2">
    <name type="scientific">Solanum tuberosum</name>
    <name type="common">Potato</name>
    <dbReference type="NCBI Taxonomy" id="4113"/>
    <lineage>
        <taxon>Eukaryota</taxon>
        <taxon>Viridiplantae</taxon>
        <taxon>Streptophyta</taxon>
        <taxon>Embryophyta</taxon>
        <taxon>Tracheophyta</taxon>
        <taxon>Spermatophyta</taxon>
        <taxon>Magnoliopsida</taxon>
        <taxon>eudicotyledons</taxon>
        <taxon>Gunneridae</taxon>
        <taxon>Pentapetalae</taxon>
        <taxon>asterids</taxon>
        <taxon>lamiids</taxon>
        <taxon>Solanales</taxon>
        <taxon>Solanaceae</taxon>
        <taxon>Solanoideae</taxon>
        <taxon>Solaneae</taxon>
        <taxon>Solanum</taxon>
    </lineage>
</organism>
<dbReference type="EnsemblPlants" id="PGSC0003DMT400088367">
    <property type="protein sequence ID" value="PGSC0003DMT400088367"/>
    <property type="gene ID" value="PGSC0003DMG400037938"/>
</dbReference>
<dbReference type="HOGENOM" id="CLU_1356742_0_0_1"/>